<gene>
    <name evidence="1" type="ORF">H8B04_00220</name>
</gene>
<dbReference type="Proteomes" id="UP000651271">
    <property type="component" value="Unassembled WGS sequence"/>
</dbReference>
<evidence type="ECO:0000313" key="2">
    <source>
        <dbReference type="Proteomes" id="UP000651271"/>
    </source>
</evidence>
<keyword evidence="2" id="KW-1185">Reference proteome</keyword>
<dbReference type="Pfam" id="PF19268">
    <property type="entry name" value="CIS_TMP"/>
    <property type="match status" value="1"/>
</dbReference>
<protein>
    <submittedName>
        <fullName evidence="1">Uncharacterized protein</fullName>
    </submittedName>
</protein>
<name>A0ABR7Y9M5_9SPHI</name>
<organism evidence="1 2">
    <name type="scientific">Sphingobacterium litopenaei</name>
    <dbReference type="NCBI Taxonomy" id="2763500"/>
    <lineage>
        <taxon>Bacteria</taxon>
        <taxon>Pseudomonadati</taxon>
        <taxon>Bacteroidota</taxon>
        <taxon>Sphingobacteriia</taxon>
        <taxon>Sphingobacteriales</taxon>
        <taxon>Sphingobacteriaceae</taxon>
        <taxon>Sphingobacterium</taxon>
    </lineage>
</organism>
<proteinExistence type="predicted"/>
<comment type="caution">
    <text evidence="1">The sequence shown here is derived from an EMBL/GenBank/DDBJ whole genome shotgun (WGS) entry which is preliminary data.</text>
</comment>
<dbReference type="EMBL" id="JACOIJ010000001">
    <property type="protein sequence ID" value="MBD1428003.1"/>
    <property type="molecule type" value="Genomic_DNA"/>
</dbReference>
<reference evidence="1 2" key="1">
    <citation type="submission" date="2020-08" db="EMBL/GenBank/DDBJ databases">
        <title>Sphingobacterium sp. DN04309 isolated from aquaculture water.</title>
        <authorList>
            <person name="Zhang M."/>
        </authorList>
    </citation>
    <scope>NUCLEOTIDE SEQUENCE [LARGE SCALE GENOMIC DNA]</scope>
    <source>
        <strain evidence="1 2">DN04309</strain>
    </source>
</reference>
<sequence>MSQNHFIHTIHFDLKILLENTSLESANALVDEYKQAALETLTAFFESLEIDSPILIEHLHIQLEQVHSLEQWKEKLEQQLRSNFEKYLLADASKNKNYQETIHIESYDVKSNPTLDDILFFLTKGYFSWQYHKLLFKENAVERERLQKLLEEYFHQIALDDFLKLILSNPQILDRLFYYFPRLNDVVFTLLIPKWYRPDATLFSFVKERLHGLVDSGIIRDNTRTTSSLCTLLYIVHHQKVHPYLLIVLLYVLDEVMGNNRHSYSNFISQLELAFTSLSSERIQRIIKKLYHEHSITLSEEDVKYYLNIYRIEAKSSTANNLLLETQSIKSIDNNHEKSEQHFKNCGLIFLHSYGNELFNRCDLLDVKAFKDVESQIKAIYLLHYLATFQTEAEEDEFQFLKILVGLKEELFIPPIFKLNENEKKLCKFLLDNLIKEWAILKSTSIETVQHNFLQRNGVIKIEDRTIDIYLEKSAFDVLLDHLPYNYSLIKLKWLDKLLCVVL</sequence>
<evidence type="ECO:0000313" key="1">
    <source>
        <dbReference type="EMBL" id="MBD1428003.1"/>
    </source>
</evidence>
<accession>A0ABR7Y9M5</accession>
<dbReference type="RefSeq" id="WP_190301086.1">
    <property type="nucleotide sequence ID" value="NZ_JACOIJ010000001.1"/>
</dbReference>
<dbReference type="InterPro" id="IPR045538">
    <property type="entry name" value="CIS_TMP"/>
</dbReference>